<organism evidence="3">
    <name type="scientific">Melanopsichium pennsylvanicum 4</name>
    <dbReference type="NCBI Taxonomy" id="1398559"/>
    <lineage>
        <taxon>Eukaryota</taxon>
        <taxon>Fungi</taxon>
        <taxon>Dikarya</taxon>
        <taxon>Basidiomycota</taxon>
        <taxon>Ustilaginomycotina</taxon>
        <taxon>Ustilaginomycetes</taxon>
        <taxon>Ustilaginales</taxon>
        <taxon>Ustilaginaceae</taxon>
        <taxon>Melanopsichium</taxon>
    </lineage>
</organism>
<reference evidence="3" key="1">
    <citation type="journal article" date="2014" name="Genome Biol. Evol.">
        <title>Gene Loss Rather Than Gene Gain Is Associated with a Host Jump from Monocots to Dicots in the Smut Fungus Melanopsichium pennsylvanicum.</title>
        <authorList>
            <person name="Sharma R."/>
            <person name="Mishra B."/>
            <person name="Runge F."/>
            <person name="Thines M."/>
        </authorList>
    </citation>
    <scope>NUCLEOTIDE SEQUENCE</scope>
    <source>
        <strain evidence="3">4</strain>
    </source>
</reference>
<dbReference type="EMBL" id="HG529609">
    <property type="protein sequence ID" value="CDI54250.1"/>
    <property type="molecule type" value="Genomic_DNA"/>
</dbReference>
<dbReference type="InterPro" id="IPR014790">
    <property type="entry name" value="MutL_C"/>
</dbReference>
<dbReference type="AlphaFoldDB" id="A0A077QVR6"/>
<protein>
    <submittedName>
        <fullName evidence="3">Related to MLH3-insertion and deletion mismatch repair protein</fullName>
    </submittedName>
</protein>
<dbReference type="PANTHER" id="PTHR10073:SF47">
    <property type="entry name" value="DNA MISMATCH REPAIR PROTEIN MLH3"/>
    <property type="match status" value="1"/>
</dbReference>
<accession>A0A077QVR6</accession>
<dbReference type="InterPro" id="IPR037198">
    <property type="entry name" value="MutL_C_sf"/>
</dbReference>
<dbReference type="PANTHER" id="PTHR10073">
    <property type="entry name" value="DNA MISMATCH REPAIR PROTEIN MLH, PMS, MUTL"/>
    <property type="match status" value="1"/>
</dbReference>
<feature type="region of interest" description="Disordered" evidence="1">
    <location>
        <begin position="571"/>
        <end position="592"/>
    </location>
</feature>
<dbReference type="GO" id="GO:0032300">
    <property type="term" value="C:mismatch repair complex"/>
    <property type="evidence" value="ECO:0007669"/>
    <property type="project" value="InterPro"/>
</dbReference>
<dbReference type="GO" id="GO:0140664">
    <property type="term" value="F:ATP-dependent DNA damage sensor activity"/>
    <property type="evidence" value="ECO:0007669"/>
    <property type="project" value="InterPro"/>
</dbReference>
<sequence length="843" mass="92213">MNAIERLPPGMAASLRAALLAVTVEDICRILFLHALSYCHDELGSSSGSIGISVDYATWSITATLEVDQKDQLSSQRAPLTSPSDPNELELLSHLGLLHITLITAADTTVCIWRDGQKSRSKLPADSLVAPPNSAPAVSGRGVRIALRDVFSKMQVRRKFIASEALKRRHIDSLIRCVEEQSLLAPEAHIRLSLCRAPRIDANIPAFRTILSLPRAKDLVHRCQAMFGADGFEALSIRRIASKRKFTGVSMKVNGFLCLVPTANALQAVFFQGRTWPGAPSRGGLQRTERGSAIFASLLSTFELAWTDEPANRHTWQKSLTPDLYKQICQRMTRIPEAIMPDKGTQASYSYVLNITLSPLSGDEQVEKQADATSSLTVDSFLATLLDVICSRSSMAASSTPCKRRRTDRPTSAVELEAYEGGISPLRSRAAITALALESFAADAAPPDGMVEWRDPMSGRIFHIDRRTGHSMAVEMEGARADEGDLHLARRVRSPHRGIVNRASLNKGLNLELSKGKPVADDAVESNDEFDDPALDAALASIYSPCPVPCVDTTRQSRFFDSRRCIAPTKPTPFRDLPPLNAAHTTTHSKTSELEQTVSRADLQEATVLNQVDEKFILCSTAPSTSRNAVLFCVDQHAADERYRLERLLEGYVADSVAGVGGHALRSSVTLAVTVKQCELVLGDKGLKQGLERLGWGISDMVVIHAALDHAQVDLNAIPSILREKVLSDSGRVKGLDLLQSSFVNCLEEIASCLNPLEADDTSSNGVDWVIRSRRFPTSLMDVMKSTACRSAIMFNDPLSKEAAERVVRRLAECRFPFSCAHGRPSLVPLCEVRTFQQGEARE</sequence>
<feature type="compositionally biased region" description="Polar residues" evidence="1">
    <location>
        <begin position="583"/>
        <end position="592"/>
    </location>
</feature>
<evidence type="ECO:0000256" key="1">
    <source>
        <dbReference type="SAM" id="MobiDB-lite"/>
    </source>
</evidence>
<dbReference type="GO" id="GO:0005524">
    <property type="term" value="F:ATP binding"/>
    <property type="evidence" value="ECO:0007669"/>
    <property type="project" value="InterPro"/>
</dbReference>
<dbReference type="SUPFAM" id="SSF118116">
    <property type="entry name" value="DNA mismatch repair protein MutL"/>
    <property type="match status" value="1"/>
</dbReference>
<dbReference type="Gene3D" id="3.30.1540.20">
    <property type="entry name" value="MutL, C-terminal domain, dimerisation subdomain"/>
    <property type="match status" value="1"/>
</dbReference>
<dbReference type="InterPro" id="IPR038973">
    <property type="entry name" value="MutL/Mlh/Pms-like"/>
</dbReference>
<dbReference type="GO" id="GO:0016887">
    <property type="term" value="F:ATP hydrolysis activity"/>
    <property type="evidence" value="ECO:0007669"/>
    <property type="project" value="InterPro"/>
</dbReference>
<evidence type="ECO:0000313" key="3">
    <source>
        <dbReference type="EMBL" id="CDI54250.1"/>
    </source>
</evidence>
<evidence type="ECO:0000259" key="2">
    <source>
        <dbReference type="SMART" id="SM00853"/>
    </source>
</evidence>
<feature type="domain" description="MutL C-terminal dimerisation" evidence="2">
    <location>
        <begin position="608"/>
        <end position="799"/>
    </location>
</feature>
<dbReference type="InterPro" id="IPR042120">
    <property type="entry name" value="MutL_C_dimsub"/>
</dbReference>
<dbReference type="SMART" id="SM00853">
    <property type="entry name" value="MutL_C"/>
    <property type="match status" value="1"/>
</dbReference>
<proteinExistence type="predicted"/>
<dbReference type="GO" id="GO:0006298">
    <property type="term" value="P:mismatch repair"/>
    <property type="evidence" value="ECO:0007669"/>
    <property type="project" value="InterPro"/>
</dbReference>
<name>A0A077QVR6_9BASI</name>